<reference evidence="8" key="1">
    <citation type="journal article" date="2019" name="Int. J. Syst. Evol. Microbiol.">
        <title>The Global Catalogue of Microorganisms (GCM) 10K type strain sequencing project: providing services to taxonomists for standard genome sequencing and annotation.</title>
        <authorList>
            <consortium name="The Broad Institute Genomics Platform"/>
            <consortium name="The Broad Institute Genome Sequencing Center for Infectious Disease"/>
            <person name="Wu L."/>
            <person name="Ma J."/>
        </authorList>
    </citation>
    <scope>NUCLEOTIDE SEQUENCE [LARGE SCALE GENOMIC DNA]</scope>
    <source>
        <strain evidence="8">CGMCC 1.15180</strain>
    </source>
</reference>
<dbReference type="PANTHER" id="PTHR11228">
    <property type="entry name" value="RADICAL SAM DOMAIN PROTEIN"/>
    <property type="match status" value="1"/>
</dbReference>
<keyword evidence="3" id="KW-0479">Metal-binding</keyword>
<comment type="caution">
    <text evidence="7">The sequence shown here is derived from an EMBL/GenBank/DDBJ whole genome shotgun (WGS) entry which is preliminary data.</text>
</comment>
<evidence type="ECO:0000313" key="7">
    <source>
        <dbReference type="EMBL" id="MFD2033985.1"/>
    </source>
</evidence>
<accession>A0ABW4VJ18</accession>
<evidence type="ECO:0000256" key="3">
    <source>
        <dbReference type="ARBA" id="ARBA00022723"/>
    </source>
</evidence>
<keyword evidence="5" id="KW-0411">Iron-sulfur</keyword>
<gene>
    <name evidence="7" type="ORF">ACFSKL_04230</name>
</gene>
<organism evidence="7 8">
    <name type="scientific">Belliella marina</name>
    <dbReference type="NCBI Taxonomy" id="1644146"/>
    <lineage>
        <taxon>Bacteria</taxon>
        <taxon>Pseudomonadati</taxon>
        <taxon>Bacteroidota</taxon>
        <taxon>Cytophagia</taxon>
        <taxon>Cytophagales</taxon>
        <taxon>Cyclobacteriaceae</taxon>
        <taxon>Belliella</taxon>
    </lineage>
</organism>
<evidence type="ECO:0000256" key="1">
    <source>
        <dbReference type="ARBA" id="ARBA00001966"/>
    </source>
</evidence>
<protein>
    <submittedName>
        <fullName evidence="7">Radical SAM protein</fullName>
    </submittedName>
</protein>
<evidence type="ECO:0000256" key="5">
    <source>
        <dbReference type="ARBA" id="ARBA00023014"/>
    </source>
</evidence>
<dbReference type="InterPro" id="IPR050377">
    <property type="entry name" value="Radical_SAM_PqqE_MftC-like"/>
</dbReference>
<dbReference type="RefSeq" id="WP_376883780.1">
    <property type="nucleotide sequence ID" value="NZ_JBHUHR010000014.1"/>
</dbReference>
<dbReference type="EMBL" id="JBHUHR010000014">
    <property type="protein sequence ID" value="MFD2033985.1"/>
    <property type="molecule type" value="Genomic_DNA"/>
</dbReference>
<dbReference type="Pfam" id="PF04055">
    <property type="entry name" value="Radical_SAM"/>
    <property type="match status" value="1"/>
</dbReference>
<proteinExistence type="predicted"/>
<evidence type="ECO:0000256" key="2">
    <source>
        <dbReference type="ARBA" id="ARBA00022691"/>
    </source>
</evidence>
<dbReference type="CDD" id="cd01335">
    <property type="entry name" value="Radical_SAM"/>
    <property type="match status" value="1"/>
</dbReference>
<sequence>MKLRKEISGLHYFERKSGIHILMDEVVLDKNEISNSPRIVSIALTNICDLKCHFCYAPKNKETLSFENLKRLSKKLDEIGVLELTFGGGEPTLYPNFTELCNWIWNNTSLGISFTTHGHKMTKEFVERLIGNVSMVRFSIDGVEPRYSEIRGKKLSDLITKIEFVKGKIPFGINCVVSKNGIMELEKVIELAISISSENILIIPEHHDGVFQLTENDWLELDKVIEKYDNEIELLVTHEAADFIKSKTLEISNSKEFLFSHISADNQLKNNSYDKKGIEIKNVNKIENYFNQINII</sequence>
<evidence type="ECO:0000313" key="8">
    <source>
        <dbReference type="Proteomes" id="UP001597361"/>
    </source>
</evidence>
<name>A0ABW4VJ18_9BACT</name>
<evidence type="ECO:0000256" key="4">
    <source>
        <dbReference type="ARBA" id="ARBA00023004"/>
    </source>
</evidence>
<dbReference type="SUPFAM" id="SSF102114">
    <property type="entry name" value="Radical SAM enzymes"/>
    <property type="match status" value="1"/>
</dbReference>
<dbReference type="Proteomes" id="UP001597361">
    <property type="component" value="Unassembled WGS sequence"/>
</dbReference>
<keyword evidence="4" id="KW-0408">Iron</keyword>
<keyword evidence="2" id="KW-0949">S-adenosyl-L-methionine</keyword>
<dbReference type="InterPro" id="IPR013785">
    <property type="entry name" value="Aldolase_TIM"/>
</dbReference>
<dbReference type="PROSITE" id="PS51918">
    <property type="entry name" value="RADICAL_SAM"/>
    <property type="match status" value="1"/>
</dbReference>
<keyword evidence="8" id="KW-1185">Reference proteome</keyword>
<dbReference type="SFLD" id="SFLDS00029">
    <property type="entry name" value="Radical_SAM"/>
    <property type="match status" value="1"/>
</dbReference>
<dbReference type="SFLD" id="SFLDG01067">
    <property type="entry name" value="SPASM/twitch_domain_containing"/>
    <property type="match status" value="1"/>
</dbReference>
<dbReference type="Gene3D" id="3.20.20.70">
    <property type="entry name" value="Aldolase class I"/>
    <property type="match status" value="1"/>
</dbReference>
<dbReference type="InterPro" id="IPR007197">
    <property type="entry name" value="rSAM"/>
</dbReference>
<comment type="cofactor">
    <cofactor evidence="1">
        <name>[4Fe-4S] cluster</name>
        <dbReference type="ChEBI" id="CHEBI:49883"/>
    </cofactor>
</comment>
<evidence type="ECO:0000259" key="6">
    <source>
        <dbReference type="PROSITE" id="PS51918"/>
    </source>
</evidence>
<feature type="domain" description="Radical SAM core" evidence="6">
    <location>
        <begin position="34"/>
        <end position="256"/>
    </location>
</feature>
<dbReference type="PANTHER" id="PTHR11228:SF7">
    <property type="entry name" value="PQQA PEPTIDE CYCLASE"/>
    <property type="match status" value="1"/>
</dbReference>
<dbReference type="InterPro" id="IPR058240">
    <property type="entry name" value="rSAM_sf"/>
</dbReference>